<evidence type="ECO:0000256" key="7">
    <source>
        <dbReference type="ARBA" id="ARBA00022840"/>
    </source>
</evidence>
<comment type="catalytic activity">
    <reaction evidence="10">
        <text>L-threonyl-[protein] + ATP = O-phospho-L-threonyl-[protein] + ADP + H(+)</text>
        <dbReference type="Rhea" id="RHEA:46608"/>
        <dbReference type="Rhea" id="RHEA-COMP:11060"/>
        <dbReference type="Rhea" id="RHEA-COMP:11605"/>
        <dbReference type="ChEBI" id="CHEBI:15378"/>
        <dbReference type="ChEBI" id="CHEBI:30013"/>
        <dbReference type="ChEBI" id="CHEBI:30616"/>
        <dbReference type="ChEBI" id="CHEBI:61977"/>
        <dbReference type="ChEBI" id="CHEBI:456216"/>
        <dbReference type="EC" id="2.7.11.1"/>
    </reaction>
</comment>
<keyword evidence="12" id="KW-1133">Transmembrane helix</keyword>
<dbReference type="FunFam" id="1.10.510.10:FF:000060">
    <property type="entry name" value="G-type lectin S-receptor-like serine/threonine-protein kinase"/>
    <property type="match status" value="1"/>
</dbReference>
<dbReference type="OMA" id="ARTNRIM"/>
<keyword evidence="2" id="KW-0723">Serine/threonine-protein kinase</keyword>
<dbReference type="PROSITE" id="PS50011">
    <property type="entry name" value="PROTEIN_KINASE_DOM"/>
    <property type="match status" value="1"/>
</dbReference>
<keyword evidence="4" id="KW-0732">Signal</keyword>
<dbReference type="InterPro" id="IPR001245">
    <property type="entry name" value="Ser-Thr/Tyr_kinase_cat_dom"/>
</dbReference>
<dbReference type="HOGENOM" id="CLU_000288_21_3_1"/>
<dbReference type="InterPro" id="IPR000719">
    <property type="entry name" value="Prot_kinase_dom"/>
</dbReference>
<evidence type="ECO:0000313" key="16">
    <source>
        <dbReference type="Proteomes" id="UP000017836"/>
    </source>
</evidence>
<dbReference type="PROSITE" id="PS50948">
    <property type="entry name" value="PAN"/>
    <property type="match status" value="1"/>
</dbReference>
<dbReference type="InterPro" id="IPR003609">
    <property type="entry name" value="Pan_app"/>
</dbReference>
<dbReference type="Gene3D" id="1.10.510.10">
    <property type="entry name" value="Transferase(Phosphotransferase) domain 1"/>
    <property type="match status" value="1"/>
</dbReference>
<dbReference type="AlphaFoldDB" id="U5CZI6"/>
<dbReference type="PANTHER" id="PTHR27002">
    <property type="entry name" value="RECEPTOR-LIKE SERINE/THREONINE-PROTEIN KINASE SD1-8"/>
    <property type="match status" value="1"/>
</dbReference>
<gene>
    <name evidence="15" type="ORF">AMTR_s00067p00069710</name>
</gene>
<keyword evidence="12" id="KW-0472">Membrane</keyword>
<dbReference type="InterPro" id="IPR011009">
    <property type="entry name" value="Kinase-like_dom_sf"/>
</dbReference>
<evidence type="ECO:0000256" key="12">
    <source>
        <dbReference type="SAM" id="Phobius"/>
    </source>
</evidence>
<dbReference type="FunFam" id="3.30.200.20:FF:000195">
    <property type="entry name" value="G-type lectin S-receptor-like serine/threonine-protein kinase"/>
    <property type="match status" value="1"/>
</dbReference>
<evidence type="ECO:0000256" key="3">
    <source>
        <dbReference type="ARBA" id="ARBA00022679"/>
    </source>
</evidence>
<dbReference type="SUPFAM" id="SSF56112">
    <property type="entry name" value="Protein kinase-like (PK-like)"/>
    <property type="match status" value="1"/>
</dbReference>
<keyword evidence="8" id="KW-1015">Disulfide bond</keyword>
<accession>U5CZI6</accession>
<evidence type="ECO:0000256" key="2">
    <source>
        <dbReference type="ARBA" id="ARBA00022527"/>
    </source>
</evidence>
<comment type="catalytic activity">
    <reaction evidence="11">
        <text>L-seryl-[protein] + ATP = O-phospho-L-seryl-[protein] + ADP + H(+)</text>
        <dbReference type="Rhea" id="RHEA:17989"/>
        <dbReference type="Rhea" id="RHEA-COMP:9863"/>
        <dbReference type="Rhea" id="RHEA-COMP:11604"/>
        <dbReference type="ChEBI" id="CHEBI:15378"/>
        <dbReference type="ChEBI" id="CHEBI:29999"/>
        <dbReference type="ChEBI" id="CHEBI:30616"/>
        <dbReference type="ChEBI" id="CHEBI:83421"/>
        <dbReference type="ChEBI" id="CHEBI:456216"/>
        <dbReference type="EC" id="2.7.11.1"/>
    </reaction>
</comment>
<dbReference type="STRING" id="13333.U5CZI6"/>
<protein>
    <recommendedName>
        <fullName evidence="1">non-specific serine/threonine protein kinase</fullName>
        <ecNumber evidence="1">2.7.11.1</ecNumber>
    </recommendedName>
</protein>
<keyword evidence="9" id="KW-0325">Glycoprotein</keyword>
<dbReference type="SMART" id="SM00220">
    <property type="entry name" value="S_TKc"/>
    <property type="match status" value="1"/>
</dbReference>
<reference evidence="16" key="1">
    <citation type="journal article" date="2013" name="Science">
        <title>The Amborella genome and the evolution of flowering plants.</title>
        <authorList>
            <consortium name="Amborella Genome Project"/>
        </authorList>
    </citation>
    <scope>NUCLEOTIDE SEQUENCE [LARGE SCALE GENOMIC DNA]</scope>
</reference>
<evidence type="ECO:0000256" key="10">
    <source>
        <dbReference type="ARBA" id="ARBA00047899"/>
    </source>
</evidence>
<dbReference type="PROSITE" id="PS00108">
    <property type="entry name" value="PROTEIN_KINASE_ST"/>
    <property type="match status" value="1"/>
</dbReference>
<dbReference type="Proteomes" id="UP000017836">
    <property type="component" value="Unassembled WGS sequence"/>
</dbReference>
<keyword evidence="5" id="KW-0547">Nucleotide-binding</keyword>
<dbReference type="CDD" id="cd01098">
    <property type="entry name" value="PAN_AP_plant"/>
    <property type="match status" value="1"/>
</dbReference>
<feature type="domain" description="Apple" evidence="14">
    <location>
        <begin position="1"/>
        <end position="50"/>
    </location>
</feature>
<dbReference type="GO" id="GO:0005886">
    <property type="term" value="C:plasma membrane"/>
    <property type="evidence" value="ECO:0000318"/>
    <property type="project" value="GO_Central"/>
</dbReference>
<dbReference type="GO" id="GO:0006955">
    <property type="term" value="P:immune response"/>
    <property type="evidence" value="ECO:0000318"/>
    <property type="project" value="GO_Central"/>
</dbReference>
<dbReference type="InterPro" id="IPR008271">
    <property type="entry name" value="Ser/Thr_kinase_AS"/>
</dbReference>
<dbReference type="GO" id="GO:0005524">
    <property type="term" value="F:ATP binding"/>
    <property type="evidence" value="ECO:0007669"/>
    <property type="project" value="UniProtKB-KW"/>
</dbReference>
<evidence type="ECO:0000259" key="13">
    <source>
        <dbReference type="PROSITE" id="PS50011"/>
    </source>
</evidence>
<evidence type="ECO:0000256" key="4">
    <source>
        <dbReference type="ARBA" id="ARBA00022729"/>
    </source>
</evidence>
<evidence type="ECO:0000256" key="1">
    <source>
        <dbReference type="ARBA" id="ARBA00012513"/>
    </source>
</evidence>
<name>U5CZI6_AMBTC</name>
<evidence type="ECO:0000259" key="14">
    <source>
        <dbReference type="PROSITE" id="PS50948"/>
    </source>
</evidence>
<evidence type="ECO:0000256" key="8">
    <source>
        <dbReference type="ARBA" id="ARBA00023157"/>
    </source>
</evidence>
<dbReference type="EMBL" id="KI392078">
    <property type="protein sequence ID" value="ERN18781.1"/>
    <property type="molecule type" value="Genomic_DNA"/>
</dbReference>
<organism evidence="15 16">
    <name type="scientific">Amborella trichopoda</name>
    <dbReference type="NCBI Taxonomy" id="13333"/>
    <lineage>
        <taxon>Eukaryota</taxon>
        <taxon>Viridiplantae</taxon>
        <taxon>Streptophyta</taxon>
        <taxon>Embryophyta</taxon>
        <taxon>Tracheophyta</taxon>
        <taxon>Spermatophyta</taxon>
        <taxon>Magnoliopsida</taxon>
        <taxon>Amborellales</taxon>
        <taxon>Amborellaceae</taxon>
        <taxon>Amborella</taxon>
    </lineage>
</organism>
<evidence type="ECO:0000256" key="11">
    <source>
        <dbReference type="ARBA" id="ARBA00048679"/>
    </source>
</evidence>
<keyword evidence="3" id="KW-0808">Transferase</keyword>
<feature type="transmembrane region" description="Helical" evidence="12">
    <location>
        <begin position="60"/>
        <end position="80"/>
    </location>
</feature>
<dbReference type="Pfam" id="PF07714">
    <property type="entry name" value="PK_Tyr_Ser-Thr"/>
    <property type="match status" value="1"/>
</dbReference>
<proteinExistence type="predicted"/>
<dbReference type="GO" id="GO:0007165">
    <property type="term" value="P:signal transduction"/>
    <property type="evidence" value="ECO:0000318"/>
    <property type="project" value="GO_Central"/>
</dbReference>
<keyword evidence="16" id="KW-1185">Reference proteome</keyword>
<keyword evidence="12" id="KW-0812">Transmembrane</keyword>
<evidence type="ECO:0000256" key="5">
    <source>
        <dbReference type="ARBA" id="ARBA00022741"/>
    </source>
</evidence>
<feature type="domain" description="Protein kinase" evidence="13">
    <location>
        <begin position="152"/>
        <end position="415"/>
    </location>
</feature>
<sequence length="415" mass="46744">MRNCEAACLTNCSCLAYSLSDKAGCSVWDGDLKDLKSVWDDGEDIFIRVAASHGNGLFKILLALIIVVATVLLGTLACCMRKRRQAKHKSKEMMPNQNSTYIYQTSIRWKPTRNYWHWNWVILDLQNKLRNGKQGKALELPLGTILAATNYFSEVSKLGEGGFGPVYKGNLHEGQVVAFKRLSKSSGQGLEEFKNEVILIAKLQHRNLVRLLGCCVQGEEKILVYEYMPNGSLDAFLFDPSKGAQLDWGQCFNIIVGVARGLLYLHQDSRLTIIHRDLKASNILLDFEMNPKISDFGLARIVSLNQGQANTNRVVGTYGYLAPEYVMHGHFSTKSDIFSFGVLLLEIVSRKKTKAFYDPELNLSLLGCAWNLWREGRGFELIDPSLRESCRESEVMRCVHIGLQQDPPCHPLFLC</sequence>
<evidence type="ECO:0000313" key="15">
    <source>
        <dbReference type="EMBL" id="ERN18781.1"/>
    </source>
</evidence>
<dbReference type="Gramene" id="ERN18781">
    <property type="protein sequence ID" value="ERN18781"/>
    <property type="gene ID" value="AMTR_s00067p00069710"/>
</dbReference>
<dbReference type="PANTHER" id="PTHR27002:SF181">
    <property type="entry name" value="RECEPTOR-LIKE SERINE_THREONINE-PROTEIN KINASE"/>
    <property type="match status" value="1"/>
</dbReference>
<dbReference type="EC" id="2.7.11.1" evidence="1"/>
<keyword evidence="6" id="KW-0418">Kinase</keyword>
<keyword evidence="7" id="KW-0067">ATP-binding</keyword>
<dbReference type="GO" id="GO:0004674">
    <property type="term" value="F:protein serine/threonine kinase activity"/>
    <property type="evidence" value="ECO:0000318"/>
    <property type="project" value="GO_Central"/>
</dbReference>
<dbReference type="Gene3D" id="3.30.200.20">
    <property type="entry name" value="Phosphorylase Kinase, domain 1"/>
    <property type="match status" value="1"/>
</dbReference>
<evidence type="ECO:0000256" key="9">
    <source>
        <dbReference type="ARBA" id="ARBA00023180"/>
    </source>
</evidence>
<dbReference type="eggNOG" id="ENOG502QSUU">
    <property type="taxonomic scope" value="Eukaryota"/>
</dbReference>
<evidence type="ECO:0000256" key="6">
    <source>
        <dbReference type="ARBA" id="ARBA00022777"/>
    </source>
</evidence>
<dbReference type="Pfam" id="PF08276">
    <property type="entry name" value="PAN_2"/>
    <property type="match status" value="1"/>
</dbReference>